<dbReference type="InterPro" id="IPR052155">
    <property type="entry name" value="Biofilm_reg_signaling"/>
</dbReference>
<protein>
    <submittedName>
        <fullName evidence="3">Bifunctional diguanylate cyclase/phosphodiesterase</fullName>
    </submittedName>
</protein>
<evidence type="ECO:0000259" key="1">
    <source>
        <dbReference type="PROSITE" id="PS50883"/>
    </source>
</evidence>
<dbReference type="CDD" id="cd01949">
    <property type="entry name" value="GGDEF"/>
    <property type="match status" value="1"/>
</dbReference>
<dbReference type="PANTHER" id="PTHR44757:SF2">
    <property type="entry name" value="BIOFILM ARCHITECTURE MAINTENANCE PROTEIN MBAA"/>
    <property type="match status" value="1"/>
</dbReference>
<dbReference type="InterPro" id="IPR029787">
    <property type="entry name" value="Nucleotide_cyclase"/>
</dbReference>
<dbReference type="SUPFAM" id="SSF55073">
    <property type="entry name" value="Nucleotide cyclase"/>
    <property type="match status" value="1"/>
</dbReference>
<dbReference type="CDD" id="cd01948">
    <property type="entry name" value="EAL"/>
    <property type="match status" value="1"/>
</dbReference>
<feature type="domain" description="EAL" evidence="1">
    <location>
        <begin position="274"/>
        <end position="535"/>
    </location>
</feature>
<reference evidence="3" key="1">
    <citation type="submission" date="2020-10" db="EMBL/GenBank/DDBJ databases">
        <authorList>
            <person name="Castelo-Branco R."/>
            <person name="Eusebio N."/>
            <person name="Adriana R."/>
            <person name="Vieira A."/>
            <person name="Brugerolle De Fraissinette N."/>
            <person name="Rezende De Castro R."/>
            <person name="Schneider M.P."/>
            <person name="Vasconcelos V."/>
            <person name="Leao P.N."/>
        </authorList>
    </citation>
    <scope>NUCLEOTIDE SEQUENCE</scope>
    <source>
        <strain evidence="3">LEGE 11480</strain>
    </source>
</reference>
<dbReference type="PROSITE" id="PS50887">
    <property type="entry name" value="GGDEF"/>
    <property type="match status" value="1"/>
</dbReference>
<dbReference type="Gene3D" id="3.20.20.450">
    <property type="entry name" value="EAL domain"/>
    <property type="match status" value="1"/>
</dbReference>
<proteinExistence type="predicted"/>
<sequence>MIQADQGSSPEPSEMNWANPQPTLINTWMAITIVSEPPAPETWVIGSSHQLSAVMQEYGSDRQIQRSLMHMSIFTIGMIALSAVMLRLQQQQRQYETEVVTQLMDTDPLTGLANRRKLQQEGSVALRKLDETQSLALIILNLDRFRPINDLLGPDAGDELLIKVAARLQNGLRKEDLLARLSGDEFAVLLHNSGDYHAQICAERLLRELDHPFWINGRANHISGSIGVATTKNASLTFSQFLSQSDAAMCRTKGQQQGGYTLFNPSMYSETMDQLSLEADLRRAIERHELRVYYQPIVDLKTQQTKGYEALVRWQHRQRGLLYPGAFLPIAAAIGWTISMERWVLRQACAQMYAWYGHSIGEQQPSVSVNISAQHLAQACLPHYDLIGYIEKVLQETGWPAHCLTLEITEDALINSAEEVALRLSEIQSLGVRISLDDFGTGYSSLSYLQHFPVDILKIDKSFICTIHDRLQDGEIVKTIISLANSLGVSTIAEGIETQEQLDHLQSLNCQYGQGFLFSQPLKHLGPDRRAQSIPPTSIMTSLTP</sequence>
<accession>A0A928VT40</accession>
<organism evidence="3 4">
    <name type="scientific">Romeriopsis navalis LEGE 11480</name>
    <dbReference type="NCBI Taxonomy" id="2777977"/>
    <lineage>
        <taxon>Bacteria</taxon>
        <taxon>Bacillati</taxon>
        <taxon>Cyanobacteriota</taxon>
        <taxon>Cyanophyceae</taxon>
        <taxon>Leptolyngbyales</taxon>
        <taxon>Leptolyngbyaceae</taxon>
        <taxon>Romeriopsis</taxon>
        <taxon>Romeriopsis navalis</taxon>
    </lineage>
</organism>
<dbReference type="InterPro" id="IPR000160">
    <property type="entry name" value="GGDEF_dom"/>
</dbReference>
<dbReference type="InterPro" id="IPR001633">
    <property type="entry name" value="EAL_dom"/>
</dbReference>
<dbReference type="NCBIfam" id="TIGR00254">
    <property type="entry name" value="GGDEF"/>
    <property type="match status" value="1"/>
</dbReference>
<feature type="domain" description="GGDEF" evidence="2">
    <location>
        <begin position="133"/>
        <end position="265"/>
    </location>
</feature>
<keyword evidence="4" id="KW-1185">Reference proteome</keyword>
<comment type="caution">
    <text evidence="3">The sequence shown here is derived from an EMBL/GenBank/DDBJ whole genome shotgun (WGS) entry which is preliminary data.</text>
</comment>
<dbReference type="PROSITE" id="PS50883">
    <property type="entry name" value="EAL"/>
    <property type="match status" value="1"/>
</dbReference>
<dbReference type="SMART" id="SM00052">
    <property type="entry name" value="EAL"/>
    <property type="match status" value="1"/>
</dbReference>
<dbReference type="Pfam" id="PF00563">
    <property type="entry name" value="EAL"/>
    <property type="match status" value="1"/>
</dbReference>
<dbReference type="PANTHER" id="PTHR44757">
    <property type="entry name" value="DIGUANYLATE CYCLASE DGCP"/>
    <property type="match status" value="1"/>
</dbReference>
<dbReference type="Proteomes" id="UP000625316">
    <property type="component" value="Unassembled WGS sequence"/>
</dbReference>
<evidence type="ECO:0000259" key="2">
    <source>
        <dbReference type="PROSITE" id="PS50887"/>
    </source>
</evidence>
<name>A0A928VT40_9CYAN</name>
<evidence type="ECO:0000313" key="3">
    <source>
        <dbReference type="EMBL" id="MBE9032531.1"/>
    </source>
</evidence>
<dbReference type="EMBL" id="JADEXQ010000109">
    <property type="protein sequence ID" value="MBE9032531.1"/>
    <property type="molecule type" value="Genomic_DNA"/>
</dbReference>
<dbReference type="InterPro" id="IPR043128">
    <property type="entry name" value="Rev_trsase/Diguanyl_cyclase"/>
</dbReference>
<dbReference type="SMART" id="SM00267">
    <property type="entry name" value="GGDEF"/>
    <property type="match status" value="1"/>
</dbReference>
<dbReference type="SUPFAM" id="SSF141868">
    <property type="entry name" value="EAL domain-like"/>
    <property type="match status" value="1"/>
</dbReference>
<dbReference type="Pfam" id="PF00990">
    <property type="entry name" value="GGDEF"/>
    <property type="match status" value="1"/>
</dbReference>
<dbReference type="Gene3D" id="3.30.70.270">
    <property type="match status" value="1"/>
</dbReference>
<gene>
    <name evidence="3" type="ORF">IQ266_22590</name>
</gene>
<evidence type="ECO:0000313" key="4">
    <source>
        <dbReference type="Proteomes" id="UP000625316"/>
    </source>
</evidence>
<dbReference type="InterPro" id="IPR035919">
    <property type="entry name" value="EAL_sf"/>
</dbReference>
<dbReference type="AlphaFoldDB" id="A0A928VT40"/>